<gene>
    <name evidence="3" type="ORF">KSF_003010</name>
</gene>
<feature type="domain" description="FAD-binding" evidence="2">
    <location>
        <begin position="2"/>
        <end position="313"/>
    </location>
</feature>
<dbReference type="AlphaFoldDB" id="A0A8J3ID10"/>
<dbReference type="Gene3D" id="3.30.9.10">
    <property type="entry name" value="D-Amino Acid Oxidase, subunit A, domain 2"/>
    <property type="match status" value="1"/>
</dbReference>
<dbReference type="InterPro" id="IPR036188">
    <property type="entry name" value="FAD/NAD-bd_sf"/>
</dbReference>
<dbReference type="Pfam" id="PF01494">
    <property type="entry name" value="FAD_binding_3"/>
    <property type="match status" value="1"/>
</dbReference>
<feature type="compositionally biased region" description="Basic and acidic residues" evidence="1">
    <location>
        <begin position="402"/>
        <end position="414"/>
    </location>
</feature>
<dbReference type="PANTHER" id="PTHR46865:SF2">
    <property type="entry name" value="MONOOXYGENASE"/>
    <property type="match status" value="1"/>
</dbReference>
<keyword evidence="4" id="KW-1185">Reference proteome</keyword>
<accession>A0A8J3ID10</accession>
<sequence>MRVLISGGGIAGLTLAYWLQQYHIPAVVIEQANTIRRDGYAIDFFGTGYDVASRMGLLDQLRSRQIPFEALVYVNKDGKTIARLDMRLIRKLTEGKYMGLMHETLEEVLYEALEGSVEVRFGRWIECIEADPDTVEVTFNDGATETFDLLIGADGVHSKTRALVFGLQEQFSRYLGYTIACYPTPDRYGIGKTFQMYNEPGRMVAAYCTPQTDDLLLFFMYQSPKPEHVLREQRLSHLRKVFASMGWLTEQFLSDVDPEVSVFMDAVIQIQMRTWHQGRVALVGDACDCPTLLSGQGASLAMGGAYLLAKALHDTADYQEAFRRYEQQMSAYVLEQQKSGRSFAKSFLPGSPLGLFVQQAMLKVLFREAFGGLLRRQLFAPSILPVSDAKPDLPGESPIRSRTADPRLPPGDKE</sequence>
<name>A0A8J3ID10_9CHLR</name>
<dbReference type="InterPro" id="IPR051704">
    <property type="entry name" value="FAD_aromatic-hydroxylase"/>
</dbReference>
<evidence type="ECO:0000313" key="4">
    <source>
        <dbReference type="Proteomes" id="UP000597444"/>
    </source>
</evidence>
<evidence type="ECO:0000256" key="1">
    <source>
        <dbReference type="SAM" id="MobiDB-lite"/>
    </source>
</evidence>
<dbReference type="PANTHER" id="PTHR46865">
    <property type="entry name" value="OXIDOREDUCTASE-RELATED"/>
    <property type="match status" value="1"/>
</dbReference>
<reference evidence="3" key="1">
    <citation type="submission" date="2020-10" db="EMBL/GenBank/DDBJ databases">
        <title>Taxonomic study of unclassified bacteria belonging to the class Ktedonobacteria.</title>
        <authorList>
            <person name="Yabe S."/>
            <person name="Wang C.M."/>
            <person name="Zheng Y."/>
            <person name="Sakai Y."/>
            <person name="Cavaletti L."/>
            <person name="Monciardini P."/>
            <person name="Donadio S."/>
        </authorList>
    </citation>
    <scope>NUCLEOTIDE SEQUENCE</scope>
    <source>
        <strain evidence="3">ID150040</strain>
    </source>
</reference>
<feature type="region of interest" description="Disordered" evidence="1">
    <location>
        <begin position="387"/>
        <end position="414"/>
    </location>
</feature>
<dbReference type="PRINTS" id="PR00420">
    <property type="entry name" value="RNGMNOXGNASE"/>
</dbReference>
<dbReference type="InterPro" id="IPR002938">
    <property type="entry name" value="FAD-bd"/>
</dbReference>
<dbReference type="Gene3D" id="3.50.50.60">
    <property type="entry name" value="FAD/NAD(P)-binding domain"/>
    <property type="match status" value="1"/>
</dbReference>
<protein>
    <submittedName>
        <fullName evidence="3">Oxidoreductase</fullName>
    </submittedName>
</protein>
<dbReference type="EMBL" id="BNJK01000001">
    <property type="protein sequence ID" value="GHO90253.1"/>
    <property type="molecule type" value="Genomic_DNA"/>
</dbReference>
<comment type="caution">
    <text evidence="3">The sequence shown here is derived from an EMBL/GenBank/DDBJ whole genome shotgun (WGS) entry which is preliminary data.</text>
</comment>
<evidence type="ECO:0000313" key="3">
    <source>
        <dbReference type="EMBL" id="GHO90253.1"/>
    </source>
</evidence>
<organism evidence="3 4">
    <name type="scientific">Reticulibacter mediterranei</name>
    <dbReference type="NCBI Taxonomy" id="2778369"/>
    <lineage>
        <taxon>Bacteria</taxon>
        <taxon>Bacillati</taxon>
        <taxon>Chloroflexota</taxon>
        <taxon>Ktedonobacteria</taxon>
        <taxon>Ktedonobacterales</taxon>
        <taxon>Reticulibacteraceae</taxon>
        <taxon>Reticulibacter</taxon>
    </lineage>
</organism>
<dbReference type="SUPFAM" id="SSF51905">
    <property type="entry name" value="FAD/NAD(P)-binding domain"/>
    <property type="match status" value="1"/>
</dbReference>
<dbReference type="GO" id="GO:0071949">
    <property type="term" value="F:FAD binding"/>
    <property type="evidence" value="ECO:0007669"/>
    <property type="project" value="InterPro"/>
</dbReference>
<dbReference type="Proteomes" id="UP000597444">
    <property type="component" value="Unassembled WGS sequence"/>
</dbReference>
<evidence type="ECO:0000259" key="2">
    <source>
        <dbReference type="Pfam" id="PF01494"/>
    </source>
</evidence>
<proteinExistence type="predicted"/>
<dbReference type="RefSeq" id="WP_220201232.1">
    <property type="nucleotide sequence ID" value="NZ_BNJK01000001.1"/>
</dbReference>